<keyword evidence="3" id="KW-1185">Reference proteome</keyword>
<feature type="transmembrane region" description="Helical" evidence="1">
    <location>
        <begin position="30"/>
        <end position="45"/>
    </location>
</feature>
<keyword evidence="1" id="KW-1133">Transmembrane helix</keyword>
<protein>
    <submittedName>
        <fullName evidence="2">Uncharacterized protein</fullName>
    </submittedName>
</protein>
<evidence type="ECO:0000256" key="1">
    <source>
        <dbReference type="SAM" id="Phobius"/>
    </source>
</evidence>
<keyword evidence="1" id="KW-0472">Membrane</keyword>
<dbReference type="AlphaFoldDB" id="A0A9E2S9M9"/>
<sequence length="189" mass="20672">MKLNKSLVWSLVLMIVIAAVYRAIPGRPWGFTPQIAMAIFGGAVIKDKKWALALPLFSMFLSDVLYQVLYSAGVSPIPGFYEGQIANYVLFALLTCLGFLMKRVTIANVLGFSLLAPVLFFLSSNFLVWAAGAGLQRPKTFAGLMMCYTDALPFFKGEVLGTLVFGAVLFGSHYLLTKKNVAQHTAFAE</sequence>
<gene>
    <name evidence="2" type="ORF">KTO63_04990</name>
</gene>
<evidence type="ECO:0000313" key="3">
    <source>
        <dbReference type="Proteomes" id="UP000812270"/>
    </source>
</evidence>
<dbReference type="Proteomes" id="UP000812270">
    <property type="component" value="Unassembled WGS sequence"/>
</dbReference>
<reference evidence="2" key="1">
    <citation type="submission" date="2021-06" db="EMBL/GenBank/DDBJ databases">
        <authorList>
            <person name="Huq M.A."/>
        </authorList>
    </citation>
    <scope>NUCLEOTIDE SEQUENCE</scope>
    <source>
        <strain evidence="2">MAH-26</strain>
    </source>
</reference>
<evidence type="ECO:0000313" key="2">
    <source>
        <dbReference type="EMBL" id="MBV4356495.1"/>
    </source>
</evidence>
<keyword evidence="1" id="KW-0812">Transmembrane</keyword>
<dbReference type="Pfam" id="PF20221">
    <property type="entry name" value="DUF6580"/>
    <property type="match status" value="1"/>
</dbReference>
<feature type="transmembrane region" description="Helical" evidence="1">
    <location>
        <begin position="52"/>
        <end position="73"/>
    </location>
</feature>
<dbReference type="RefSeq" id="WP_217790128.1">
    <property type="nucleotide sequence ID" value="NZ_JAHSPG010000002.1"/>
</dbReference>
<feature type="transmembrane region" description="Helical" evidence="1">
    <location>
        <begin position="7"/>
        <end position="24"/>
    </location>
</feature>
<proteinExistence type="predicted"/>
<feature type="transmembrane region" description="Helical" evidence="1">
    <location>
        <begin position="109"/>
        <end position="131"/>
    </location>
</feature>
<dbReference type="EMBL" id="JAHSPG010000002">
    <property type="protein sequence ID" value="MBV4356495.1"/>
    <property type="molecule type" value="Genomic_DNA"/>
</dbReference>
<organism evidence="2 3">
    <name type="scientific">Pinibacter aurantiacus</name>
    <dbReference type="NCBI Taxonomy" id="2851599"/>
    <lineage>
        <taxon>Bacteria</taxon>
        <taxon>Pseudomonadati</taxon>
        <taxon>Bacteroidota</taxon>
        <taxon>Chitinophagia</taxon>
        <taxon>Chitinophagales</taxon>
        <taxon>Chitinophagaceae</taxon>
        <taxon>Pinibacter</taxon>
    </lineage>
</organism>
<accession>A0A9E2S9M9</accession>
<name>A0A9E2S9M9_9BACT</name>
<dbReference type="InterPro" id="IPR046487">
    <property type="entry name" value="DUF6580"/>
</dbReference>
<feature type="transmembrane region" description="Helical" evidence="1">
    <location>
        <begin position="85"/>
        <end position="102"/>
    </location>
</feature>
<comment type="caution">
    <text evidence="2">The sequence shown here is derived from an EMBL/GenBank/DDBJ whole genome shotgun (WGS) entry which is preliminary data.</text>
</comment>
<feature type="transmembrane region" description="Helical" evidence="1">
    <location>
        <begin position="151"/>
        <end position="170"/>
    </location>
</feature>